<reference evidence="2" key="1">
    <citation type="journal article" date="2024" name="Proc. Natl. Acad. Sci. U.S.A.">
        <title>Extraordinary preservation of gene collinearity over three hundred million years revealed in homosporous lycophytes.</title>
        <authorList>
            <person name="Li C."/>
            <person name="Wickell D."/>
            <person name="Kuo L.Y."/>
            <person name="Chen X."/>
            <person name="Nie B."/>
            <person name="Liao X."/>
            <person name="Peng D."/>
            <person name="Ji J."/>
            <person name="Jenkins J."/>
            <person name="Williams M."/>
            <person name="Shu S."/>
            <person name="Plott C."/>
            <person name="Barry K."/>
            <person name="Rajasekar S."/>
            <person name="Grimwood J."/>
            <person name="Han X."/>
            <person name="Sun S."/>
            <person name="Hou Z."/>
            <person name="He W."/>
            <person name="Dai G."/>
            <person name="Sun C."/>
            <person name="Schmutz J."/>
            <person name="Leebens-Mack J.H."/>
            <person name="Li F.W."/>
            <person name="Wang L."/>
        </authorList>
    </citation>
    <scope>NUCLEOTIDE SEQUENCE [LARGE SCALE GENOMIC DNA]</scope>
    <source>
        <strain evidence="2">cv. PW_Plant_1</strain>
    </source>
</reference>
<dbReference type="EMBL" id="CM055111">
    <property type="protein sequence ID" value="KAJ7518892.1"/>
    <property type="molecule type" value="Genomic_DNA"/>
</dbReference>
<sequence length="507" mass="56058">MEALVGCRALNLQKALDLYTAVAMTSRRRSFDAARIINQLRETFESGCTKKAEWRSQQLKSILRMVKEHERDIAEAVFKDLGRPPHQTFADEILSVIGTCKLALKELKAWMTPKKGLSLLWSYYSEGAIYPEPFGVTLVISAWGFPVLFALDPLIGAIAAGNAVVLKPSELTPATSTLLANIVPQYLDPCAIRIIDGSGSETRKLLAQKWDKVFCSGSPSFCKTVMAASAKFLTPITVELVGKCPAIVDSTADLKVAARQIVCGKWANNNGQTCISPDYVIAEHSIASEFIGAVKDTLKDLYGEDPHISASLSRIASFSHFARLTGLLDDPVLSGKVIYGGQRDAKCLYIAPTMILNPPLESALMKEEIFGPLLPVITVDTMQQAIQIMKSLPKSLAIYVFTNKRTCEEKIRDTCAANFVLNNTISTFISNPQLEFGFSGEWIRAHQVRGLFESFSYQKVVIPKSREGGNVTKVAFMLFQTFLKNILIFLNSIMLKLKSYIREKTFT</sequence>
<name>A0ACC2AN11_DIPCM</name>
<protein>
    <submittedName>
        <fullName evidence="1">Uncharacterized protein</fullName>
    </submittedName>
</protein>
<evidence type="ECO:0000313" key="1">
    <source>
        <dbReference type="EMBL" id="KAJ7518892.1"/>
    </source>
</evidence>
<proteinExistence type="predicted"/>
<keyword evidence="2" id="KW-1185">Reference proteome</keyword>
<gene>
    <name evidence="1" type="ORF">O6H91_20G014000</name>
</gene>
<evidence type="ECO:0000313" key="2">
    <source>
        <dbReference type="Proteomes" id="UP001162992"/>
    </source>
</evidence>
<comment type="caution">
    <text evidence="1">The sequence shown here is derived from an EMBL/GenBank/DDBJ whole genome shotgun (WGS) entry which is preliminary data.</text>
</comment>
<accession>A0ACC2AN11</accession>
<dbReference type="Proteomes" id="UP001162992">
    <property type="component" value="Chromosome 20"/>
</dbReference>
<organism evidence="1 2">
    <name type="scientific">Diphasiastrum complanatum</name>
    <name type="common">Issler's clubmoss</name>
    <name type="synonym">Lycopodium complanatum</name>
    <dbReference type="NCBI Taxonomy" id="34168"/>
    <lineage>
        <taxon>Eukaryota</taxon>
        <taxon>Viridiplantae</taxon>
        <taxon>Streptophyta</taxon>
        <taxon>Embryophyta</taxon>
        <taxon>Tracheophyta</taxon>
        <taxon>Lycopodiopsida</taxon>
        <taxon>Lycopodiales</taxon>
        <taxon>Lycopodiaceae</taxon>
        <taxon>Lycopodioideae</taxon>
        <taxon>Diphasiastrum</taxon>
    </lineage>
</organism>